<dbReference type="PANTHER" id="PTHR22714">
    <property type="entry name" value="PROTEIN CBG02446-RELATED"/>
    <property type="match status" value="1"/>
</dbReference>
<dbReference type="Gene3D" id="3.40.190.10">
    <property type="entry name" value="Periplasmic binding protein-like II"/>
    <property type="match status" value="3"/>
</dbReference>
<evidence type="ECO:0000313" key="3">
    <source>
        <dbReference type="EMBL" id="KAL3082940.1"/>
    </source>
</evidence>
<proteinExistence type="predicted"/>
<feature type="transmembrane region" description="Helical" evidence="1">
    <location>
        <begin position="432"/>
        <end position="459"/>
    </location>
</feature>
<dbReference type="AlphaFoldDB" id="A0ABD2IYL0"/>
<organism evidence="3 4">
    <name type="scientific">Heterodera schachtii</name>
    <name type="common">Sugarbeet cyst nematode worm</name>
    <name type="synonym">Tylenchus schachtii</name>
    <dbReference type="NCBI Taxonomy" id="97005"/>
    <lineage>
        <taxon>Eukaryota</taxon>
        <taxon>Metazoa</taxon>
        <taxon>Ecdysozoa</taxon>
        <taxon>Nematoda</taxon>
        <taxon>Chromadorea</taxon>
        <taxon>Rhabditida</taxon>
        <taxon>Tylenchina</taxon>
        <taxon>Tylenchomorpha</taxon>
        <taxon>Tylenchoidea</taxon>
        <taxon>Heteroderidae</taxon>
        <taxon>Heteroderinae</taxon>
        <taxon>Heterodera</taxon>
    </lineage>
</organism>
<keyword evidence="1" id="KW-1133">Transmembrane helix</keyword>
<name>A0ABD2IYL0_HETSC</name>
<dbReference type="InterPro" id="IPR040128">
    <property type="entry name" value="T25E4.2-like"/>
</dbReference>
<keyword evidence="1" id="KW-0472">Membrane</keyword>
<keyword evidence="1" id="KW-0812">Transmembrane</keyword>
<feature type="transmembrane region" description="Helical" evidence="1">
    <location>
        <begin position="236"/>
        <end position="256"/>
    </location>
</feature>
<gene>
    <name evidence="3" type="ORF">niasHS_010742</name>
</gene>
<dbReference type="Proteomes" id="UP001620645">
    <property type="component" value="Unassembled WGS sequence"/>
</dbReference>
<keyword evidence="4" id="KW-1185">Reference proteome</keyword>
<dbReference type="EMBL" id="JBICCN010000254">
    <property type="protein sequence ID" value="KAL3082940.1"/>
    <property type="molecule type" value="Genomic_DNA"/>
</dbReference>
<accession>A0ABD2IYL0</accession>
<evidence type="ECO:0000256" key="2">
    <source>
        <dbReference type="SAM" id="SignalP"/>
    </source>
</evidence>
<reference evidence="3 4" key="1">
    <citation type="submission" date="2024-10" db="EMBL/GenBank/DDBJ databases">
        <authorList>
            <person name="Kim D."/>
        </authorList>
    </citation>
    <scope>NUCLEOTIDE SEQUENCE [LARGE SCALE GENOMIC DNA]</scope>
    <source>
        <strain evidence="3">Taebaek</strain>
    </source>
</reference>
<feature type="signal peptide" evidence="2">
    <location>
        <begin position="1"/>
        <end position="21"/>
    </location>
</feature>
<protein>
    <submittedName>
        <fullName evidence="3">Uncharacterized protein</fullName>
    </submittedName>
</protein>
<evidence type="ECO:0000313" key="4">
    <source>
        <dbReference type="Proteomes" id="UP001620645"/>
    </source>
</evidence>
<evidence type="ECO:0000256" key="1">
    <source>
        <dbReference type="SAM" id="Phobius"/>
    </source>
</evidence>
<feature type="chain" id="PRO_5044761755" evidence="2">
    <location>
        <begin position="22"/>
        <end position="499"/>
    </location>
</feature>
<sequence>MFLRNFWILVLSLSFPWQILCRERKTENGRANRTDGSRSIRVLFYQNPPDAFSDCHHFPYLKVSSMRCRFPGHCVENLMQIVNFLGLKVEPVIDHSHFLGGYINGTPTGLLSLLANRSVDSICKLFTRTNNNSKIFDFTRTIYSTWSGIAVRRHPCGQMYKWDMWSLFHPFTESTWLAIGIMLLIWMTLFPMTNLIESKIATKKKCEGIQQILWRMFRLQLQQPDDIRFCSVSGNFSFFLFGLLHVMLFCSLYQSWIVTTLISGQRLVPFQSLEELIPLLESGRYKFAALPTNHWFFETVESSNDPRHIRIRNAMRKYPLEVYEDESQVMELVQSGTHVAIVQGGSTLEWVANSFCEVVFVRGGMPEKAIHFAFAKGSPFVKMFNEAIGHEAVFMHRKRWKYEYYTEKQRERFCLESDKERKRFKPLGLIPFLGPCVVLLFGNAIALVAFSMETIIHFFTRHNIRKSKECPRKQMEEAIRAENLCTDNELFEMQRRKEK</sequence>
<comment type="caution">
    <text evidence="3">The sequence shown here is derived from an EMBL/GenBank/DDBJ whole genome shotgun (WGS) entry which is preliminary data.</text>
</comment>
<feature type="transmembrane region" description="Helical" evidence="1">
    <location>
        <begin position="176"/>
        <end position="196"/>
    </location>
</feature>
<keyword evidence="2" id="KW-0732">Signal</keyword>
<dbReference type="SUPFAM" id="SSF53850">
    <property type="entry name" value="Periplasmic binding protein-like II"/>
    <property type="match status" value="1"/>
</dbReference>